<dbReference type="RefSeq" id="WP_097642148.1">
    <property type="nucleotide sequence ID" value="NZ_NQWI01000001.1"/>
</dbReference>
<dbReference type="Pfam" id="PF13302">
    <property type="entry name" value="Acetyltransf_3"/>
    <property type="match status" value="1"/>
</dbReference>
<evidence type="ECO:0000259" key="4">
    <source>
        <dbReference type="PROSITE" id="PS51186"/>
    </source>
</evidence>
<dbReference type="InterPro" id="IPR016181">
    <property type="entry name" value="Acyl_CoA_acyltransferase"/>
</dbReference>
<dbReference type="SUPFAM" id="SSF55729">
    <property type="entry name" value="Acyl-CoA N-acyltransferases (Nat)"/>
    <property type="match status" value="1"/>
</dbReference>
<proteinExistence type="inferred from homology"/>
<evidence type="ECO:0000256" key="2">
    <source>
        <dbReference type="ARBA" id="ARBA00023315"/>
    </source>
</evidence>
<dbReference type="EMBL" id="NQWI01000001">
    <property type="protein sequence ID" value="PDW05128.1"/>
    <property type="molecule type" value="Genomic_DNA"/>
</dbReference>
<dbReference type="InterPro" id="IPR051531">
    <property type="entry name" value="N-acetyltransferase"/>
</dbReference>
<evidence type="ECO:0000313" key="6">
    <source>
        <dbReference type="Proteomes" id="UP000220527"/>
    </source>
</evidence>
<keyword evidence="1" id="KW-0808">Transferase</keyword>
<dbReference type="OrthoDB" id="9785602at2"/>
<evidence type="ECO:0000313" key="5">
    <source>
        <dbReference type="EMBL" id="PDW05128.1"/>
    </source>
</evidence>
<sequence length="181" mass="20684">MHIPTLDSVRLRLRAFNLSDGTAVERLAGDFAIADTTLTIPHPYPEGAAATWIATHSEWAQCGKRWEWAITERNTGELLGAIGLSQERQHQRGELGYWMGQPFWNQGYTSEAAAAVLRHAFTTLGFNRIFAHHFARNPASGRVMQKIGMRLEGCQRQHIRNRDRFEDLVHYAILREEWSLT</sequence>
<evidence type="ECO:0000256" key="3">
    <source>
        <dbReference type="ARBA" id="ARBA00038502"/>
    </source>
</evidence>
<feature type="domain" description="N-acetyltransferase" evidence="4">
    <location>
        <begin position="11"/>
        <end position="176"/>
    </location>
</feature>
<dbReference type="GO" id="GO:0016747">
    <property type="term" value="F:acyltransferase activity, transferring groups other than amino-acyl groups"/>
    <property type="evidence" value="ECO:0007669"/>
    <property type="project" value="InterPro"/>
</dbReference>
<keyword evidence="6" id="KW-1185">Reference proteome</keyword>
<protein>
    <recommendedName>
        <fullName evidence="4">N-acetyltransferase domain-containing protein</fullName>
    </recommendedName>
</protein>
<dbReference type="InterPro" id="IPR000182">
    <property type="entry name" value="GNAT_dom"/>
</dbReference>
<dbReference type="PANTHER" id="PTHR43792">
    <property type="entry name" value="GNAT FAMILY, PUTATIVE (AFU_ORTHOLOGUE AFUA_3G00765)-RELATED-RELATED"/>
    <property type="match status" value="1"/>
</dbReference>
<comment type="similarity">
    <text evidence="3">Belongs to the acetyltransferase family. RimJ subfamily.</text>
</comment>
<keyword evidence="2" id="KW-0012">Acyltransferase</keyword>
<accession>A0A2A6RQB3</accession>
<evidence type="ECO:0000256" key="1">
    <source>
        <dbReference type="ARBA" id="ARBA00022679"/>
    </source>
</evidence>
<dbReference type="PROSITE" id="PS51186">
    <property type="entry name" value="GNAT"/>
    <property type="match status" value="1"/>
</dbReference>
<dbReference type="PANTHER" id="PTHR43792:SF8">
    <property type="entry name" value="[RIBOSOMAL PROTEIN US5]-ALANINE N-ACETYLTRANSFERASE"/>
    <property type="match status" value="1"/>
</dbReference>
<reference evidence="6" key="1">
    <citation type="submission" date="2017-08" db="EMBL/GenBank/DDBJ databases">
        <authorList>
            <person name="Grouzdev D.S."/>
            <person name="Gaisin V.A."/>
            <person name="Rysina M.S."/>
            <person name="Gorlenko V.M."/>
        </authorList>
    </citation>
    <scope>NUCLEOTIDE SEQUENCE [LARGE SCALE GENOMIC DNA]</scope>
    <source>
        <strain evidence="6">Kir15-3F</strain>
    </source>
</reference>
<comment type="caution">
    <text evidence="5">The sequence shown here is derived from an EMBL/GenBank/DDBJ whole genome shotgun (WGS) entry which is preliminary data.</text>
</comment>
<dbReference type="Proteomes" id="UP000220527">
    <property type="component" value="Unassembled WGS sequence"/>
</dbReference>
<dbReference type="Gene3D" id="3.40.630.30">
    <property type="match status" value="1"/>
</dbReference>
<dbReference type="AlphaFoldDB" id="A0A2A6RQB3"/>
<gene>
    <name evidence="5" type="ORF">CJ255_00615</name>
</gene>
<organism evidence="5 6">
    <name type="scientific">Candidatus Viridilinea mediisalina</name>
    <dbReference type="NCBI Taxonomy" id="2024553"/>
    <lineage>
        <taxon>Bacteria</taxon>
        <taxon>Bacillati</taxon>
        <taxon>Chloroflexota</taxon>
        <taxon>Chloroflexia</taxon>
        <taxon>Chloroflexales</taxon>
        <taxon>Chloroflexineae</taxon>
        <taxon>Oscillochloridaceae</taxon>
        <taxon>Candidatus Viridilinea</taxon>
    </lineage>
</organism>
<name>A0A2A6RQB3_9CHLR</name>